<reference evidence="2" key="1">
    <citation type="submission" date="2021-02" db="EMBL/GenBank/DDBJ databases">
        <authorList>
            <person name="Nowell W R."/>
        </authorList>
    </citation>
    <scope>NUCLEOTIDE SEQUENCE</scope>
</reference>
<feature type="region of interest" description="Disordered" evidence="1">
    <location>
        <begin position="55"/>
        <end position="76"/>
    </location>
</feature>
<organism evidence="2 3">
    <name type="scientific">Rotaria sordida</name>
    <dbReference type="NCBI Taxonomy" id="392033"/>
    <lineage>
        <taxon>Eukaryota</taxon>
        <taxon>Metazoa</taxon>
        <taxon>Spiralia</taxon>
        <taxon>Gnathifera</taxon>
        <taxon>Rotifera</taxon>
        <taxon>Eurotatoria</taxon>
        <taxon>Bdelloidea</taxon>
        <taxon>Philodinida</taxon>
        <taxon>Philodinidae</taxon>
        <taxon>Rotaria</taxon>
    </lineage>
</organism>
<proteinExistence type="predicted"/>
<evidence type="ECO:0000313" key="2">
    <source>
        <dbReference type="EMBL" id="CAF4392775.1"/>
    </source>
</evidence>
<dbReference type="Proteomes" id="UP000663874">
    <property type="component" value="Unassembled WGS sequence"/>
</dbReference>
<feature type="non-terminal residue" evidence="2">
    <location>
        <position position="118"/>
    </location>
</feature>
<gene>
    <name evidence="2" type="ORF">FNK824_LOCUS43675</name>
</gene>
<evidence type="ECO:0000256" key="1">
    <source>
        <dbReference type="SAM" id="MobiDB-lite"/>
    </source>
</evidence>
<protein>
    <submittedName>
        <fullName evidence="2">Uncharacterized protein</fullName>
    </submittedName>
</protein>
<name>A0A820NWS8_9BILA</name>
<accession>A0A820NWS8</accession>
<dbReference type="EMBL" id="CAJOBE010063206">
    <property type="protein sequence ID" value="CAF4392775.1"/>
    <property type="molecule type" value="Genomic_DNA"/>
</dbReference>
<dbReference type="AlphaFoldDB" id="A0A820NWS8"/>
<feature type="compositionally biased region" description="Polar residues" evidence="1">
    <location>
        <begin position="55"/>
        <end position="73"/>
    </location>
</feature>
<evidence type="ECO:0000313" key="3">
    <source>
        <dbReference type="Proteomes" id="UP000663874"/>
    </source>
</evidence>
<comment type="caution">
    <text evidence="2">The sequence shown here is derived from an EMBL/GenBank/DDBJ whole genome shotgun (WGS) entry which is preliminary data.</text>
</comment>
<feature type="non-terminal residue" evidence="2">
    <location>
        <position position="1"/>
    </location>
</feature>
<sequence>AQTPDGATSLKEFGWETYRVRFHSILTSIANTDSYQSAQRRLSKLETISLTNPNNQSILDTNFSNPTTDANSSRLKDEEKNFRLDWKLRRSLTMPENILCESNEKIDVRRSYGVILEE</sequence>